<evidence type="ECO:0000313" key="1">
    <source>
        <dbReference type="EMBL" id="TWU60803.1"/>
    </source>
</evidence>
<dbReference type="AlphaFoldDB" id="A0A5C6FJL7"/>
<reference evidence="1 2" key="1">
    <citation type="submission" date="2019-02" db="EMBL/GenBank/DDBJ databases">
        <title>Deep-cultivation of Planctomycetes and their phenomic and genomic characterization uncovers novel biology.</title>
        <authorList>
            <person name="Wiegand S."/>
            <person name="Jogler M."/>
            <person name="Boedeker C."/>
            <person name="Pinto D."/>
            <person name="Vollmers J."/>
            <person name="Rivas-Marin E."/>
            <person name="Kohn T."/>
            <person name="Peeters S.H."/>
            <person name="Heuer A."/>
            <person name="Rast P."/>
            <person name="Oberbeckmann S."/>
            <person name="Bunk B."/>
            <person name="Jeske O."/>
            <person name="Meyerdierks A."/>
            <person name="Storesund J.E."/>
            <person name="Kallscheuer N."/>
            <person name="Luecker S."/>
            <person name="Lage O.M."/>
            <person name="Pohl T."/>
            <person name="Merkel B.J."/>
            <person name="Hornburger P."/>
            <person name="Mueller R.-W."/>
            <person name="Bruemmer F."/>
            <person name="Labrenz M."/>
            <person name="Spormann A.M."/>
            <person name="Op Den Camp H."/>
            <person name="Overmann J."/>
            <person name="Amann R."/>
            <person name="Jetten M.S.M."/>
            <person name="Mascher T."/>
            <person name="Medema M.H."/>
            <person name="Devos D.P."/>
            <person name="Kaster A.-K."/>
            <person name="Ovreas L."/>
            <person name="Rohde M."/>
            <person name="Galperin M.Y."/>
            <person name="Jogler C."/>
        </authorList>
    </citation>
    <scope>NUCLEOTIDE SEQUENCE [LARGE SCALE GENOMIC DNA]</scope>
    <source>
        <strain evidence="1 2">Poly51</strain>
    </source>
</reference>
<organism evidence="1 2">
    <name type="scientific">Rubripirellula tenax</name>
    <dbReference type="NCBI Taxonomy" id="2528015"/>
    <lineage>
        <taxon>Bacteria</taxon>
        <taxon>Pseudomonadati</taxon>
        <taxon>Planctomycetota</taxon>
        <taxon>Planctomycetia</taxon>
        <taxon>Pirellulales</taxon>
        <taxon>Pirellulaceae</taxon>
        <taxon>Rubripirellula</taxon>
    </lineage>
</organism>
<accession>A0A5C6FJL7</accession>
<dbReference type="OrthoDB" id="292398at2"/>
<dbReference type="Proteomes" id="UP000318288">
    <property type="component" value="Unassembled WGS sequence"/>
</dbReference>
<gene>
    <name evidence="1" type="ORF">Poly51_10840</name>
</gene>
<proteinExistence type="predicted"/>
<dbReference type="RefSeq" id="WP_146454865.1">
    <property type="nucleotide sequence ID" value="NZ_SJPW01000001.1"/>
</dbReference>
<keyword evidence="2" id="KW-1185">Reference proteome</keyword>
<evidence type="ECO:0000313" key="2">
    <source>
        <dbReference type="Proteomes" id="UP000318288"/>
    </source>
</evidence>
<protein>
    <submittedName>
        <fullName evidence="1">Uncharacterized protein</fullName>
    </submittedName>
</protein>
<dbReference type="EMBL" id="SJPW01000001">
    <property type="protein sequence ID" value="TWU60803.1"/>
    <property type="molecule type" value="Genomic_DNA"/>
</dbReference>
<comment type="caution">
    <text evidence="1">The sequence shown here is derived from an EMBL/GenBank/DDBJ whole genome shotgun (WGS) entry which is preliminary data.</text>
</comment>
<name>A0A5C6FJL7_9BACT</name>
<sequence>MSFPSIPIRANSATNPKVNRFCGAFASIVFLLLLQSSSFAQQAPLRLGSSRVYPSRTPTVRFAPRVRRVGRGQAVAQVRANFMARYDVRTHAPRGIGNVGSVGRFEGIGWTRNRYASRSSVGTSVAGYSRYSRLARGTHAGAPGTILVGDAVARGPNGTYRVRIWR</sequence>